<evidence type="ECO:0000256" key="2">
    <source>
        <dbReference type="ARBA" id="ARBA00023015"/>
    </source>
</evidence>
<evidence type="ECO:0000313" key="7">
    <source>
        <dbReference type="Proteomes" id="UP000077875"/>
    </source>
</evidence>
<dbReference type="PROSITE" id="PS50931">
    <property type="entry name" value="HTH_LYSR"/>
    <property type="match status" value="1"/>
</dbReference>
<sequence>MSERKNVLGRISDFDIRLLRVFATVVECGGFTAAEVPLGIGRSAISVHMSDLEARIGLTLCRRGRSGFALTEEGREVHRAALELFAALGTFRDGVNDLHAQLRGELDIGITDNLLSMPQMRVTEALARLKRSGPEVRINISMIPPNEVELGVLDGRLDVGVLPWIAPIGGLDYLSLYEERSNLYCASTHPLFGADDDQECDLLAYDAVAPSYAVSGEVRARYAGLNATASASDREGVAFLILTGCYIGFLPDHMAEPWVARGLLRSLAHLSPGFDTSFVAATRKGREPGRVLERFLSGLRAS</sequence>
<dbReference type="Proteomes" id="UP000077875">
    <property type="component" value="Chromosome"/>
</dbReference>
<dbReference type="InterPro" id="IPR036390">
    <property type="entry name" value="WH_DNA-bd_sf"/>
</dbReference>
<evidence type="ECO:0000256" key="3">
    <source>
        <dbReference type="ARBA" id="ARBA00023125"/>
    </source>
</evidence>
<dbReference type="InterPro" id="IPR000847">
    <property type="entry name" value="LysR_HTH_N"/>
</dbReference>
<dbReference type="CDD" id="cd05466">
    <property type="entry name" value="PBP2_LTTR_substrate"/>
    <property type="match status" value="1"/>
</dbReference>
<dbReference type="Pfam" id="PF00126">
    <property type="entry name" value="HTH_1"/>
    <property type="match status" value="1"/>
</dbReference>
<accession>A0A172YDZ7</accession>
<dbReference type="GO" id="GO:0000976">
    <property type="term" value="F:transcription cis-regulatory region binding"/>
    <property type="evidence" value="ECO:0007669"/>
    <property type="project" value="TreeGrafter"/>
</dbReference>
<dbReference type="RefSeq" id="WP_064122425.1">
    <property type="nucleotide sequence ID" value="NZ_CP015243.1"/>
</dbReference>
<evidence type="ECO:0000259" key="5">
    <source>
        <dbReference type="PROSITE" id="PS50931"/>
    </source>
</evidence>
<keyword evidence="3" id="KW-0238">DNA-binding</keyword>
<keyword evidence="2" id="KW-0805">Transcription regulation</keyword>
<dbReference type="PANTHER" id="PTHR30126">
    <property type="entry name" value="HTH-TYPE TRANSCRIPTIONAL REGULATOR"/>
    <property type="match status" value="1"/>
</dbReference>
<dbReference type="Gene3D" id="3.40.190.10">
    <property type="entry name" value="Periplasmic binding protein-like II"/>
    <property type="match status" value="2"/>
</dbReference>
<proteinExistence type="inferred from homology"/>
<organism evidence="6 7">
    <name type="scientific">Halotalea alkalilenta</name>
    <dbReference type="NCBI Taxonomy" id="376489"/>
    <lineage>
        <taxon>Bacteria</taxon>
        <taxon>Pseudomonadati</taxon>
        <taxon>Pseudomonadota</taxon>
        <taxon>Gammaproteobacteria</taxon>
        <taxon>Oceanospirillales</taxon>
        <taxon>Halomonadaceae</taxon>
        <taxon>Halotalea</taxon>
    </lineage>
</organism>
<dbReference type="STRING" id="376489.A5892_08380"/>
<reference evidence="6 7" key="1">
    <citation type="submission" date="2016-04" db="EMBL/GenBank/DDBJ databases">
        <title>Complete Genome Sequence of Halotalea alkalilenta IHB B 13600.</title>
        <authorList>
            <person name="Swarnkar M.K."/>
            <person name="Sharma A."/>
            <person name="Kaushal K."/>
            <person name="Soni R."/>
            <person name="Rana S."/>
            <person name="Singh A.K."/>
            <person name="Gulati A."/>
        </authorList>
    </citation>
    <scope>NUCLEOTIDE SEQUENCE [LARGE SCALE GENOMIC DNA]</scope>
    <source>
        <strain evidence="6 7">IHB B 13600</strain>
    </source>
</reference>
<dbReference type="KEGG" id="haa:A5892_08380"/>
<name>A0A172YDZ7_9GAMM</name>
<dbReference type="Gene3D" id="1.10.10.10">
    <property type="entry name" value="Winged helix-like DNA-binding domain superfamily/Winged helix DNA-binding domain"/>
    <property type="match status" value="1"/>
</dbReference>
<keyword evidence="7" id="KW-1185">Reference proteome</keyword>
<comment type="similarity">
    <text evidence="1">Belongs to the LysR transcriptional regulatory family.</text>
</comment>
<dbReference type="AlphaFoldDB" id="A0A172YDZ7"/>
<dbReference type="InterPro" id="IPR036388">
    <property type="entry name" value="WH-like_DNA-bd_sf"/>
</dbReference>
<gene>
    <name evidence="6" type="ORF">A5892_08380</name>
</gene>
<evidence type="ECO:0000313" key="6">
    <source>
        <dbReference type="EMBL" id="ANF57478.1"/>
    </source>
</evidence>
<dbReference type="SUPFAM" id="SSF53850">
    <property type="entry name" value="Periplasmic binding protein-like II"/>
    <property type="match status" value="1"/>
</dbReference>
<dbReference type="EMBL" id="CP015243">
    <property type="protein sequence ID" value="ANF57478.1"/>
    <property type="molecule type" value="Genomic_DNA"/>
</dbReference>
<dbReference type="InterPro" id="IPR005119">
    <property type="entry name" value="LysR_subst-bd"/>
</dbReference>
<evidence type="ECO:0000256" key="4">
    <source>
        <dbReference type="ARBA" id="ARBA00023163"/>
    </source>
</evidence>
<protein>
    <submittedName>
        <fullName evidence="6">LysR family transcriptional regulator</fullName>
    </submittedName>
</protein>
<evidence type="ECO:0000256" key="1">
    <source>
        <dbReference type="ARBA" id="ARBA00009437"/>
    </source>
</evidence>
<keyword evidence="4" id="KW-0804">Transcription</keyword>
<feature type="domain" description="HTH lysR-type" evidence="5">
    <location>
        <begin position="14"/>
        <end position="71"/>
    </location>
</feature>
<dbReference type="PANTHER" id="PTHR30126:SF98">
    <property type="entry name" value="HTH-TYPE TRANSCRIPTIONAL ACTIVATOR BAUR"/>
    <property type="match status" value="1"/>
</dbReference>
<dbReference type="Pfam" id="PF03466">
    <property type="entry name" value="LysR_substrate"/>
    <property type="match status" value="1"/>
</dbReference>
<dbReference type="SUPFAM" id="SSF46785">
    <property type="entry name" value="Winged helix' DNA-binding domain"/>
    <property type="match status" value="1"/>
</dbReference>
<dbReference type="GO" id="GO:0003700">
    <property type="term" value="F:DNA-binding transcription factor activity"/>
    <property type="evidence" value="ECO:0007669"/>
    <property type="project" value="InterPro"/>
</dbReference>